<keyword evidence="7 11" id="KW-0067">ATP-binding</keyword>
<feature type="domain" description="ABC transporter" evidence="10">
    <location>
        <begin position="252"/>
        <end position="498"/>
    </location>
</feature>
<keyword evidence="9" id="KW-0472">Membrane</keyword>
<evidence type="ECO:0000256" key="1">
    <source>
        <dbReference type="ARBA" id="ARBA00005417"/>
    </source>
</evidence>
<feature type="domain" description="ABC transporter" evidence="10">
    <location>
        <begin position="6"/>
        <end position="242"/>
    </location>
</feature>
<dbReference type="SUPFAM" id="SSF52540">
    <property type="entry name" value="P-loop containing nucleoside triphosphate hydrolases"/>
    <property type="match status" value="2"/>
</dbReference>
<evidence type="ECO:0000259" key="10">
    <source>
        <dbReference type="PROSITE" id="PS50893"/>
    </source>
</evidence>
<evidence type="ECO:0000256" key="3">
    <source>
        <dbReference type="ARBA" id="ARBA00022475"/>
    </source>
</evidence>
<evidence type="ECO:0000256" key="5">
    <source>
        <dbReference type="ARBA" id="ARBA00022737"/>
    </source>
</evidence>
<dbReference type="InterPro" id="IPR003439">
    <property type="entry name" value="ABC_transporter-like_ATP-bd"/>
</dbReference>
<dbReference type="InterPro" id="IPR027417">
    <property type="entry name" value="P-loop_NTPase"/>
</dbReference>
<evidence type="ECO:0000256" key="9">
    <source>
        <dbReference type="ARBA" id="ARBA00023136"/>
    </source>
</evidence>
<dbReference type="CDD" id="cd03215">
    <property type="entry name" value="ABC_Carb_Monos_II"/>
    <property type="match status" value="1"/>
</dbReference>
<keyword evidence="8" id="KW-1278">Translocase</keyword>
<dbReference type="CDD" id="cd03216">
    <property type="entry name" value="ABC_Carb_Monos_I"/>
    <property type="match status" value="1"/>
</dbReference>
<keyword evidence="3" id="KW-1003">Cell membrane</keyword>
<dbReference type="PANTHER" id="PTHR43790:SF3">
    <property type="entry name" value="D-ALLOSE IMPORT ATP-BINDING PROTEIN ALSA-RELATED"/>
    <property type="match status" value="1"/>
</dbReference>
<evidence type="ECO:0000313" key="12">
    <source>
        <dbReference type="Proteomes" id="UP000996601"/>
    </source>
</evidence>
<evidence type="ECO:0000256" key="4">
    <source>
        <dbReference type="ARBA" id="ARBA00022597"/>
    </source>
</evidence>
<evidence type="ECO:0000256" key="8">
    <source>
        <dbReference type="ARBA" id="ARBA00022967"/>
    </source>
</evidence>
<accession>A0ABT1R0C6</accession>
<keyword evidence="12" id="KW-1185">Reference proteome</keyword>
<dbReference type="RefSeq" id="WP_256114670.1">
    <property type="nucleotide sequence ID" value="NZ_WHSB02000001.1"/>
</dbReference>
<keyword evidence="6" id="KW-0547">Nucleotide-binding</keyword>
<evidence type="ECO:0000256" key="7">
    <source>
        <dbReference type="ARBA" id="ARBA00022840"/>
    </source>
</evidence>
<proteinExistence type="inferred from homology"/>
<dbReference type="SMART" id="SM00382">
    <property type="entry name" value="AAA"/>
    <property type="match status" value="2"/>
</dbReference>
<dbReference type="InterPro" id="IPR003593">
    <property type="entry name" value="AAA+_ATPase"/>
</dbReference>
<protein>
    <submittedName>
        <fullName evidence="11">Sugar ABC transporter ATP-binding protein</fullName>
    </submittedName>
</protein>
<reference evidence="11" key="1">
    <citation type="submission" date="2021-07" db="EMBL/GenBank/DDBJ databases">
        <title>Shinella sp. nov., a novel member of the genus Shinella from water.</title>
        <authorList>
            <person name="Deng Y."/>
        </authorList>
    </citation>
    <scope>NUCLEOTIDE SEQUENCE</scope>
    <source>
        <strain evidence="11">CPCC 100929</strain>
    </source>
</reference>
<keyword evidence="4" id="KW-0762">Sugar transport</keyword>
<dbReference type="InterPro" id="IPR017871">
    <property type="entry name" value="ABC_transporter-like_CS"/>
</dbReference>
<dbReference type="PROSITE" id="PS50893">
    <property type="entry name" value="ABC_TRANSPORTER_2"/>
    <property type="match status" value="2"/>
</dbReference>
<evidence type="ECO:0000313" key="11">
    <source>
        <dbReference type="EMBL" id="MCQ4628620.1"/>
    </source>
</evidence>
<evidence type="ECO:0000256" key="2">
    <source>
        <dbReference type="ARBA" id="ARBA00022448"/>
    </source>
</evidence>
<dbReference type="EMBL" id="WHSB02000001">
    <property type="protein sequence ID" value="MCQ4628620.1"/>
    <property type="molecule type" value="Genomic_DNA"/>
</dbReference>
<comment type="similarity">
    <text evidence="1">Belongs to the ABC transporter superfamily.</text>
</comment>
<dbReference type="PANTHER" id="PTHR43790">
    <property type="entry name" value="CARBOHYDRATE TRANSPORT ATP-BINDING PROTEIN MG119-RELATED"/>
    <property type="match status" value="1"/>
</dbReference>
<comment type="caution">
    <text evidence="11">The sequence shown here is derived from an EMBL/GenBank/DDBJ whole genome shotgun (WGS) entry which is preliminary data.</text>
</comment>
<name>A0ABT1R0C6_9HYPH</name>
<sequence length="510" mass="55285">MTQYLVEARGVSKSFDGVPALVNGEITLAPGEVLALCGGNGAGKSTFLNILMGLLQRDEGTVRIHGREVNFRSPADALAESIAIITQELSPVPDMTAAENIFLGREPRRGGGLVDHAAMLRNARQLLAELHFDVDAARKMAQLSLAQTQLVEIARAISRNARILIMDEPTSAIGEHETQILFDAIRRLTASGVGVIYVSHRLEELFEIANRYTIFRDGRYITSGNMTEIDRRHLVELIIGHEMPTRSEAAGAKADDAPILLDVEHLSHRQQFHDISLRLRAGEITGIYGLMGSGRSEFLNAVYGIGARNEGVVRLCGTVLPPQRPDRAIAAGMAMVTEDRKDTGLNLEASIRHNISMPVLGSLARFGMIARGREKVLSAGMIKRLSVRASGDGLKVAALSGGNQQKVVVARCLASQPKVLICDEPTRGIDEGAKQEIYQLLRDFAAGGGAVLVCSSEAPELLQLCGSIAIFKKGRLKRFVRAAQSDQRTLLHEASLSLSLEEGEENVHEQ</sequence>
<dbReference type="GO" id="GO:0005524">
    <property type="term" value="F:ATP binding"/>
    <property type="evidence" value="ECO:0007669"/>
    <property type="project" value="UniProtKB-KW"/>
</dbReference>
<keyword evidence="5" id="KW-0677">Repeat</keyword>
<dbReference type="Gene3D" id="3.40.50.300">
    <property type="entry name" value="P-loop containing nucleotide triphosphate hydrolases"/>
    <property type="match status" value="2"/>
</dbReference>
<gene>
    <name evidence="11" type="ORF">GB927_001155</name>
</gene>
<dbReference type="PROSITE" id="PS00211">
    <property type="entry name" value="ABC_TRANSPORTER_1"/>
    <property type="match status" value="1"/>
</dbReference>
<organism evidence="11 12">
    <name type="scientific">Shinella lacus</name>
    <dbReference type="NCBI Taxonomy" id="2654216"/>
    <lineage>
        <taxon>Bacteria</taxon>
        <taxon>Pseudomonadati</taxon>
        <taxon>Pseudomonadota</taxon>
        <taxon>Alphaproteobacteria</taxon>
        <taxon>Hyphomicrobiales</taxon>
        <taxon>Rhizobiaceae</taxon>
        <taxon>Shinella</taxon>
    </lineage>
</organism>
<dbReference type="InterPro" id="IPR050107">
    <property type="entry name" value="ABC_carbohydrate_import_ATPase"/>
</dbReference>
<dbReference type="Proteomes" id="UP000996601">
    <property type="component" value="Unassembled WGS sequence"/>
</dbReference>
<evidence type="ECO:0000256" key="6">
    <source>
        <dbReference type="ARBA" id="ARBA00022741"/>
    </source>
</evidence>
<dbReference type="Pfam" id="PF00005">
    <property type="entry name" value="ABC_tran"/>
    <property type="match status" value="2"/>
</dbReference>
<keyword evidence="2" id="KW-0813">Transport</keyword>